<organism evidence="1 2">
    <name type="scientific">Babjeviella inositovora NRRL Y-12698</name>
    <dbReference type="NCBI Taxonomy" id="984486"/>
    <lineage>
        <taxon>Eukaryota</taxon>
        <taxon>Fungi</taxon>
        <taxon>Dikarya</taxon>
        <taxon>Ascomycota</taxon>
        <taxon>Saccharomycotina</taxon>
        <taxon>Pichiomycetes</taxon>
        <taxon>Serinales incertae sedis</taxon>
        <taxon>Babjeviella</taxon>
    </lineage>
</organism>
<name>A0A1E3QK32_9ASCO</name>
<protein>
    <submittedName>
        <fullName evidence="1">Uncharacterized protein</fullName>
    </submittedName>
</protein>
<dbReference type="AlphaFoldDB" id="A0A1E3QK32"/>
<dbReference type="GeneID" id="30150773"/>
<dbReference type="EMBL" id="KV454437">
    <property type="protein sequence ID" value="ODQ78010.1"/>
    <property type="molecule type" value="Genomic_DNA"/>
</dbReference>
<reference evidence="2" key="1">
    <citation type="submission" date="2016-05" db="EMBL/GenBank/DDBJ databases">
        <title>Comparative genomics of biotechnologically important yeasts.</title>
        <authorList>
            <consortium name="DOE Joint Genome Institute"/>
            <person name="Riley R."/>
            <person name="Haridas S."/>
            <person name="Wolfe K.H."/>
            <person name="Lopes M.R."/>
            <person name="Hittinger C.T."/>
            <person name="Goker M."/>
            <person name="Salamov A."/>
            <person name="Wisecaver J."/>
            <person name="Long T.M."/>
            <person name="Aerts A.L."/>
            <person name="Barry K."/>
            <person name="Choi C."/>
            <person name="Clum A."/>
            <person name="Coughlan A.Y."/>
            <person name="Deshpande S."/>
            <person name="Douglass A.P."/>
            <person name="Hanson S.J."/>
            <person name="Klenk H.-P."/>
            <person name="Labutti K."/>
            <person name="Lapidus A."/>
            <person name="Lindquist E."/>
            <person name="Lipzen A."/>
            <person name="Meier-Kolthoff J.P."/>
            <person name="Ohm R.A."/>
            <person name="Otillar R.P."/>
            <person name="Pangilinan J."/>
            <person name="Peng Y."/>
            <person name="Rokas A."/>
            <person name="Rosa C.A."/>
            <person name="Scheuner C."/>
            <person name="Sibirny A.A."/>
            <person name="Slot J.C."/>
            <person name="Stielow J.B."/>
            <person name="Sun H."/>
            <person name="Kurtzman C.P."/>
            <person name="Blackwell M."/>
            <person name="Grigoriev I.V."/>
            <person name="Jeffries T.W."/>
        </authorList>
    </citation>
    <scope>NUCLEOTIDE SEQUENCE [LARGE SCALE GENOMIC DNA]</scope>
    <source>
        <strain evidence="2">NRRL Y-12698</strain>
    </source>
</reference>
<keyword evidence="2" id="KW-1185">Reference proteome</keyword>
<dbReference type="RefSeq" id="XP_018983338.1">
    <property type="nucleotide sequence ID" value="XM_019132920.1"/>
</dbReference>
<proteinExistence type="predicted"/>
<evidence type="ECO:0000313" key="1">
    <source>
        <dbReference type="EMBL" id="ODQ78010.1"/>
    </source>
</evidence>
<accession>A0A1E3QK32</accession>
<sequence length="57" mass="6404">MTCIGIATLLREIAIKLYVISGNRIGFLYILPVIRKCGFILVSAQEQSRSRMCLSSR</sequence>
<gene>
    <name evidence="1" type="ORF">BABINDRAFT_91521</name>
</gene>
<evidence type="ECO:0000313" key="2">
    <source>
        <dbReference type="Proteomes" id="UP000094336"/>
    </source>
</evidence>
<dbReference type="Proteomes" id="UP000094336">
    <property type="component" value="Unassembled WGS sequence"/>
</dbReference>